<proteinExistence type="inferred from homology"/>
<dbReference type="STRING" id="1156394.T0RXQ5"/>
<dbReference type="InterPro" id="IPR004843">
    <property type="entry name" value="Calcineurin-like_PHP"/>
</dbReference>
<feature type="compositionally biased region" description="Polar residues" evidence="4">
    <location>
        <begin position="227"/>
        <end position="236"/>
    </location>
</feature>
<dbReference type="GO" id="GO:0005509">
    <property type="term" value="F:calcium ion binding"/>
    <property type="evidence" value="ECO:0007669"/>
    <property type="project" value="InterPro"/>
</dbReference>
<keyword evidence="5" id="KW-1133">Transmembrane helix</keyword>
<feature type="compositionally biased region" description="Acidic residues" evidence="4">
    <location>
        <begin position="212"/>
        <end position="221"/>
    </location>
</feature>
<keyword evidence="8" id="KW-1185">Reference proteome</keyword>
<comment type="similarity">
    <text evidence="1 3">Belongs to the PPP phosphatase family.</text>
</comment>
<dbReference type="InterPro" id="IPR029052">
    <property type="entry name" value="Metallo-depent_PP-like"/>
</dbReference>
<dbReference type="EMBL" id="JH767144">
    <property type="protein sequence ID" value="EQC37443.1"/>
    <property type="molecule type" value="Genomic_DNA"/>
</dbReference>
<sequence>MAPALPDLRRLFEAQERIPTETALGIIHDALDLMDMEPNVLEIQAPVVVVGDLHGQFFDLLKMLDQIEFFSNKPEHADRKLLFLGDYVDRGVFSCEVMLFLLCMKIHAPNRVFLLRGNHECEAISSFYGFRLECKAKYGLSVYFHFIECFRSLPLAAILDAPDGRIFCVHAGLSPDLDTIADIQALNRRQEPATSGPLCDLLWSDPVPEYEVELPPPDEDDNRTPPEETSTSYQTKTRLKKRPSIVPETARWSPNEVRGCSYYYGCLAVYSFLNRNNLLCILRAHELQDEGFLFHFSSQAYLPLDTRPDTSFPPVITLFSAPNYCDEYNNLGAMMYISDAPNGFDVEQLQATRHPFPRRYAQSEGMWSLFEATLPYIPPSTQFFEEMAELNDVGAVPVDMDETTGDTSRTPLRRYSLGASAVGLILDEPVAIDTPASAAKLKRRRSSERHPHALNPEWDAITLEWKQGKSPTDNMSSTVDNLVSPDQSKLFSTKELEMLKLMFTLMDVDGDMVLQPDEIARFIERILLEPISDEKAILYTKALDCNKDGHVDLSDLLECAAKMKQRFQRQKQHTKRQWTLWYLAPLFATALALVWLKAGRAARRRLACFLLLCMGLLYGTRRRLML</sequence>
<evidence type="ECO:0000313" key="8">
    <source>
        <dbReference type="Proteomes" id="UP000030762"/>
    </source>
</evidence>
<evidence type="ECO:0000256" key="4">
    <source>
        <dbReference type="SAM" id="MobiDB-lite"/>
    </source>
</evidence>
<protein>
    <recommendedName>
        <fullName evidence="3">Serine/threonine-protein phosphatase</fullName>
        <ecNumber evidence="3">3.1.3.16</ecNumber>
    </recommendedName>
</protein>
<dbReference type="PROSITE" id="PS00018">
    <property type="entry name" value="EF_HAND_1"/>
    <property type="match status" value="1"/>
</dbReference>
<name>T0RXQ5_SAPDV</name>
<dbReference type="SUPFAM" id="SSF56300">
    <property type="entry name" value="Metallo-dependent phosphatases"/>
    <property type="match status" value="1"/>
</dbReference>
<reference evidence="7 8" key="1">
    <citation type="submission" date="2012-04" db="EMBL/GenBank/DDBJ databases">
        <title>The Genome Sequence of Saprolegnia declina VS20.</title>
        <authorList>
            <consortium name="The Broad Institute Genome Sequencing Platform"/>
            <person name="Russ C."/>
            <person name="Nusbaum C."/>
            <person name="Tyler B."/>
            <person name="van West P."/>
            <person name="Dieguez-Uribeondo J."/>
            <person name="de Bruijn I."/>
            <person name="Tripathy S."/>
            <person name="Jiang R."/>
            <person name="Young S.K."/>
            <person name="Zeng Q."/>
            <person name="Gargeya S."/>
            <person name="Fitzgerald M."/>
            <person name="Haas B."/>
            <person name="Abouelleil A."/>
            <person name="Alvarado L."/>
            <person name="Arachchi H.M."/>
            <person name="Berlin A."/>
            <person name="Chapman S.B."/>
            <person name="Goldberg J."/>
            <person name="Griggs A."/>
            <person name="Gujja S."/>
            <person name="Hansen M."/>
            <person name="Howarth C."/>
            <person name="Imamovic A."/>
            <person name="Larimer J."/>
            <person name="McCowen C."/>
            <person name="Montmayeur A."/>
            <person name="Murphy C."/>
            <person name="Neiman D."/>
            <person name="Pearson M."/>
            <person name="Priest M."/>
            <person name="Roberts A."/>
            <person name="Saif S."/>
            <person name="Shea T."/>
            <person name="Sisk P."/>
            <person name="Sykes S."/>
            <person name="Wortman J."/>
            <person name="Nusbaum C."/>
            <person name="Birren B."/>
        </authorList>
    </citation>
    <scope>NUCLEOTIDE SEQUENCE [LARGE SCALE GENOMIC DNA]</scope>
    <source>
        <strain evidence="7 8">VS20</strain>
    </source>
</reference>
<dbReference type="FunCoup" id="T0RXQ5">
    <property type="interactions" value="10"/>
</dbReference>
<dbReference type="InterPro" id="IPR018247">
    <property type="entry name" value="EF_Hand_1_Ca_BS"/>
</dbReference>
<keyword evidence="3" id="KW-0378">Hydrolase</keyword>
<dbReference type="InterPro" id="IPR043360">
    <property type="entry name" value="PP2B"/>
</dbReference>
<dbReference type="PRINTS" id="PR00114">
    <property type="entry name" value="STPHPHTASE"/>
</dbReference>
<evidence type="ECO:0000256" key="3">
    <source>
        <dbReference type="RuleBase" id="RU004273"/>
    </source>
</evidence>
<dbReference type="SUPFAM" id="SSF47473">
    <property type="entry name" value="EF-hand"/>
    <property type="match status" value="1"/>
</dbReference>
<dbReference type="eggNOG" id="KOG0375">
    <property type="taxonomic scope" value="Eukaryota"/>
</dbReference>
<keyword evidence="2" id="KW-0106">Calcium</keyword>
<dbReference type="Gene3D" id="3.60.21.10">
    <property type="match status" value="1"/>
</dbReference>
<dbReference type="GeneID" id="19945773"/>
<dbReference type="PROSITE" id="PS00125">
    <property type="entry name" value="SER_THR_PHOSPHATASE"/>
    <property type="match status" value="1"/>
</dbReference>
<dbReference type="OrthoDB" id="5593063at2759"/>
<comment type="catalytic activity">
    <reaction evidence="3">
        <text>O-phospho-L-threonyl-[protein] + H2O = L-threonyl-[protein] + phosphate</text>
        <dbReference type="Rhea" id="RHEA:47004"/>
        <dbReference type="Rhea" id="RHEA-COMP:11060"/>
        <dbReference type="Rhea" id="RHEA-COMP:11605"/>
        <dbReference type="ChEBI" id="CHEBI:15377"/>
        <dbReference type="ChEBI" id="CHEBI:30013"/>
        <dbReference type="ChEBI" id="CHEBI:43474"/>
        <dbReference type="ChEBI" id="CHEBI:61977"/>
        <dbReference type="EC" id="3.1.3.16"/>
    </reaction>
</comment>
<keyword evidence="5" id="KW-0812">Transmembrane</keyword>
<evidence type="ECO:0000256" key="5">
    <source>
        <dbReference type="SAM" id="Phobius"/>
    </source>
</evidence>
<gene>
    <name evidence="7" type="ORF">SDRG_05046</name>
</gene>
<dbReference type="CDD" id="cd00051">
    <property type="entry name" value="EFh"/>
    <property type="match status" value="1"/>
</dbReference>
<dbReference type="GO" id="GO:0097720">
    <property type="term" value="P:calcineurin-mediated signaling"/>
    <property type="evidence" value="ECO:0007669"/>
    <property type="project" value="InterPro"/>
</dbReference>
<evidence type="ECO:0000313" key="7">
    <source>
        <dbReference type="EMBL" id="EQC37443.1"/>
    </source>
</evidence>
<dbReference type="Pfam" id="PF00149">
    <property type="entry name" value="Metallophos"/>
    <property type="match status" value="1"/>
</dbReference>
<dbReference type="PROSITE" id="PS50222">
    <property type="entry name" value="EF_HAND_2"/>
    <property type="match status" value="1"/>
</dbReference>
<organism evidence="7 8">
    <name type="scientific">Saprolegnia diclina (strain VS20)</name>
    <dbReference type="NCBI Taxonomy" id="1156394"/>
    <lineage>
        <taxon>Eukaryota</taxon>
        <taxon>Sar</taxon>
        <taxon>Stramenopiles</taxon>
        <taxon>Oomycota</taxon>
        <taxon>Saprolegniomycetes</taxon>
        <taxon>Saprolegniales</taxon>
        <taxon>Saprolegniaceae</taxon>
        <taxon>Saprolegnia</taxon>
    </lineage>
</organism>
<dbReference type="AlphaFoldDB" id="T0RXQ5"/>
<feature type="transmembrane region" description="Helical" evidence="5">
    <location>
        <begin position="578"/>
        <end position="596"/>
    </location>
</feature>
<dbReference type="GO" id="GO:0033192">
    <property type="term" value="F:calmodulin-dependent protein phosphatase activity"/>
    <property type="evidence" value="ECO:0007669"/>
    <property type="project" value="InterPro"/>
</dbReference>
<feature type="domain" description="EF-hand" evidence="6">
    <location>
        <begin position="494"/>
        <end position="529"/>
    </location>
</feature>
<dbReference type="RefSeq" id="XP_008608963.1">
    <property type="nucleotide sequence ID" value="XM_008610741.1"/>
</dbReference>
<dbReference type="InterPro" id="IPR002048">
    <property type="entry name" value="EF_hand_dom"/>
</dbReference>
<dbReference type="VEuPathDB" id="FungiDB:SDRG_05046"/>
<feature type="region of interest" description="Disordered" evidence="4">
    <location>
        <begin position="212"/>
        <end position="240"/>
    </location>
</feature>
<dbReference type="Gene3D" id="1.10.238.10">
    <property type="entry name" value="EF-hand"/>
    <property type="match status" value="1"/>
</dbReference>
<evidence type="ECO:0000256" key="2">
    <source>
        <dbReference type="ARBA" id="ARBA00022837"/>
    </source>
</evidence>
<evidence type="ECO:0000259" key="6">
    <source>
        <dbReference type="PROSITE" id="PS50222"/>
    </source>
</evidence>
<evidence type="ECO:0000256" key="1">
    <source>
        <dbReference type="ARBA" id="ARBA00008294"/>
    </source>
</evidence>
<dbReference type="EC" id="3.1.3.16" evidence="3"/>
<dbReference type="InParanoid" id="T0RXQ5"/>
<dbReference type="PANTHER" id="PTHR45673">
    <property type="entry name" value="SERINE/THREONINE-PROTEIN PHOSPHATASE 2B CATALYTIC SUBUNIT 1-RELATED"/>
    <property type="match status" value="1"/>
</dbReference>
<dbReference type="SMART" id="SM00156">
    <property type="entry name" value="PP2Ac"/>
    <property type="match status" value="1"/>
</dbReference>
<accession>T0RXQ5</accession>
<dbReference type="InterPro" id="IPR011992">
    <property type="entry name" value="EF-hand-dom_pair"/>
</dbReference>
<dbReference type="InterPro" id="IPR006186">
    <property type="entry name" value="Ser/Thr-sp_prot-phosphatase"/>
</dbReference>
<dbReference type="Proteomes" id="UP000030762">
    <property type="component" value="Unassembled WGS sequence"/>
</dbReference>
<dbReference type="OMA" id="LWIMTAM"/>
<keyword evidence="5" id="KW-0472">Membrane</keyword>